<feature type="region of interest" description="Disordered" evidence="1">
    <location>
        <begin position="1"/>
        <end position="33"/>
    </location>
</feature>
<accession>A0A4P2R231</accession>
<dbReference type="Proteomes" id="UP000295497">
    <property type="component" value="Chromosome"/>
</dbReference>
<reference evidence="2 3" key="1">
    <citation type="submission" date="2015-09" db="EMBL/GenBank/DDBJ databases">
        <title>Sorangium comparison.</title>
        <authorList>
            <person name="Zaburannyi N."/>
            <person name="Bunk B."/>
            <person name="Overmann J."/>
            <person name="Mueller R."/>
        </authorList>
    </citation>
    <scope>NUCLEOTIDE SEQUENCE [LARGE SCALE GENOMIC DNA]</scope>
    <source>
        <strain evidence="2 3">So ce836</strain>
    </source>
</reference>
<protein>
    <submittedName>
        <fullName evidence="2">Uncharacterized protein</fullName>
    </submittedName>
</protein>
<name>A0A4P2R231_SORCE</name>
<dbReference type="EMBL" id="CP012672">
    <property type="protein sequence ID" value="AUX36023.1"/>
    <property type="molecule type" value="Genomic_DNA"/>
</dbReference>
<proteinExistence type="predicted"/>
<sequence length="33" mass="3231">MSALPSNRYVPGRLGPLAIGELGGDGGQPAAAH</sequence>
<organism evidence="2 3">
    <name type="scientific">Sorangium cellulosum</name>
    <name type="common">Polyangium cellulosum</name>
    <dbReference type="NCBI Taxonomy" id="56"/>
    <lineage>
        <taxon>Bacteria</taxon>
        <taxon>Pseudomonadati</taxon>
        <taxon>Myxococcota</taxon>
        <taxon>Polyangia</taxon>
        <taxon>Polyangiales</taxon>
        <taxon>Polyangiaceae</taxon>
        <taxon>Sorangium</taxon>
    </lineage>
</organism>
<evidence type="ECO:0000256" key="1">
    <source>
        <dbReference type="SAM" id="MobiDB-lite"/>
    </source>
</evidence>
<evidence type="ECO:0000313" key="3">
    <source>
        <dbReference type="Proteomes" id="UP000295497"/>
    </source>
</evidence>
<evidence type="ECO:0000313" key="2">
    <source>
        <dbReference type="EMBL" id="AUX36023.1"/>
    </source>
</evidence>
<gene>
    <name evidence="2" type="ORF">SOCE836_082270</name>
</gene>
<dbReference type="AlphaFoldDB" id="A0A4P2R231"/>